<reference evidence="1 2" key="1">
    <citation type="submission" date="2020-03" db="EMBL/GenBank/DDBJ databases">
        <title>Draft genome sequences of bacterial isolates from the female urobiome.</title>
        <authorList>
            <person name="Miller-Ensminger T."/>
            <person name="Wolfe A.J."/>
            <person name="Putonti C."/>
        </authorList>
    </citation>
    <scope>NUCLEOTIDE SEQUENCE [LARGE SCALE GENOMIC DNA]</scope>
    <source>
        <strain evidence="1 2">UMB8490</strain>
    </source>
</reference>
<evidence type="ECO:0000313" key="2">
    <source>
        <dbReference type="Proteomes" id="UP000591626"/>
    </source>
</evidence>
<name>A0AAP7CCP5_9CORY</name>
<proteinExistence type="predicted"/>
<dbReference type="AlphaFoldDB" id="A0AAP7CCP5"/>
<evidence type="ECO:0000313" key="1">
    <source>
        <dbReference type="EMBL" id="NJJ04310.1"/>
    </source>
</evidence>
<sequence>MKDIDLFIRPFYLDTQALDDYIAGIENGLTESIIDKQSKTSHNGGSIDAKVISGEKARAETGENTRSFRDHDTAKLDRLIKYGRANYEAASWNEILEPDTSFQHIRTGEMIEWECDVYLSEISEILANNELPGSLRSLAKVAPLTKIFGSPQNDLPDSEQFNQMADFMDGVNLKPILIGEDDATAWRIVGTLQQDHIRTKDGFDDRARIVAKVRKKIPEGRWFSLHAASGIPMSREQRRAAGRKGPSTAEEQNQFLEGPLLVVDYLAVYI</sequence>
<dbReference type="Pfam" id="PF19952">
    <property type="entry name" value="DUF6414"/>
    <property type="match status" value="1"/>
</dbReference>
<organism evidence="1 2">
    <name type="scientific">Corynebacterium coyleae</name>
    <dbReference type="NCBI Taxonomy" id="53374"/>
    <lineage>
        <taxon>Bacteria</taxon>
        <taxon>Bacillati</taxon>
        <taxon>Actinomycetota</taxon>
        <taxon>Actinomycetes</taxon>
        <taxon>Mycobacteriales</taxon>
        <taxon>Corynebacteriaceae</taxon>
        <taxon>Corynebacterium</taxon>
    </lineage>
</organism>
<dbReference type="InterPro" id="IPR045633">
    <property type="entry name" value="DUF6414"/>
</dbReference>
<gene>
    <name evidence="1" type="ORF">HC138_08120</name>
</gene>
<dbReference type="RefSeq" id="WP_167616839.1">
    <property type="nucleotide sequence ID" value="NZ_JAAUVV010000015.1"/>
</dbReference>
<accession>A0AAP7CCP5</accession>
<dbReference type="Proteomes" id="UP000591626">
    <property type="component" value="Unassembled WGS sequence"/>
</dbReference>
<comment type="caution">
    <text evidence="1">The sequence shown here is derived from an EMBL/GenBank/DDBJ whole genome shotgun (WGS) entry which is preliminary data.</text>
</comment>
<dbReference type="EMBL" id="JAAUVV010000015">
    <property type="protein sequence ID" value="NJJ04310.1"/>
    <property type="molecule type" value="Genomic_DNA"/>
</dbReference>
<protein>
    <submittedName>
        <fullName evidence="1">Uncharacterized protein</fullName>
    </submittedName>
</protein>